<dbReference type="Pfam" id="PF12684">
    <property type="entry name" value="DUF3799"/>
    <property type="match status" value="1"/>
</dbReference>
<reference evidence="2 3" key="1">
    <citation type="submission" date="2021-03" db="EMBL/GenBank/DDBJ databases">
        <title>Fibrella sp. HMF5405 genome sequencing and assembly.</title>
        <authorList>
            <person name="Kang H."/>
            <person name="Kim H."/>
            <person name="Bae S."/>
            <person name="Joh K."/>
        </authorList>
    </citation>
    <scope>NUCLEOTIDE SEQUENCE [LARGE SCALE GENOMIC DNA]</scope>
    <source>
        <strain evidence="2 3">HMF5405</strain>
    </source>
</reference>
<evidence type="ECO:0000313" key="2">
    <source>
        <dbReference type="EMBL" id="MBO0950870.1"/>
    </source>
</evidence>
<accession>A0ABS3JLJ4</accession>
<dbReference type="Proteomes" id="UP000664628">
    <property type="component" value="Unassembled WGS sequence"/>
</dbReference>
<dbReference type="RefSeq" id="WP_207330812.1">
    <property type="nucleotide sequence ID" value="NZ_JAFMYW010000006.1"/>
</dbReference>
<dbReference type="EMBL" id="JAFMYW010000006">
    <property type="protein sequence ID" value="MBO0950870.1"/>
    <property type="molecule type" value="Genomic_DNA"/>
</dbReference>
<keyword evidence="3" id="KW-1185">Reference proteome</keyword>
<gene>
    <name evidence="2" type="ORF">J2I46_19920</name>
</gene>
<feature type="domain" description="Putative exodeoxyribonuclease 8 PDDEXK-like" evidence="1">
    <location>
        <begin position="16"/>
        <end position="189"/>
    </location>
</feature>
<sequence length="211" mass="24455">MDYRSLPRISNSDLSELLADVKGEVKERPVKAFAFGSSLHELILEPHTIQDLPENVDLVLLQKLASVARADPFLSWALRFSKKETIRLWQDPITGLALKSKLDLIYKGRLIIDIKSTSCRTYADFLKSCETYEYDRQAAFYLDSIGGKKFVFIAIQKSKPFNVWMVEYHTNGSFIESGRKKYRRLLREWKHRELIGKPFIPSTWNCDALSF</sequence>
<evidence type="ECO:0000259" key="1">
    <source>
        <dbReference type="Pfam" id="PF12684"/>
    </source>
</evidence>
<protein>
    <submittedName>
        <fullName evidence="2">PD-(D/E)XK nuclease-like domain-containing protein</fullName>
    </submittedName>
</protein>
<evidence type="ECO:0000313" key="3">
    <source>
        <dbReference type="Proteomes" id="UP000664628"/>
    </source>
</evidence>
<comment type="caution">
    <text evidence="2">The sequence shown here is derived from an EMBL/GenBank/DDBJ whole genome shotgun (WGS) entry which is preliminary data.</text>
</comment>
<proteinExistence type="predicted"/>
<organism evidence="2 3">
    <name type="scientific">Fibrella forsythiae</name>
    <dbReference type="NCBI Taxonomy" id="2817061"/>
    <lineage>
        <taxon>Bacteria</taxon>
        <taxon>Pseudomonadati</taxon>
        <taxon>Bacteroidota</taxon>
        <taxon>Cytophagia</taxon>
        <taxon>Cytophagales</taxon>
        <taxon>Spirosomataceae</taxon>
        <taxon>Fibrella</taxon>
    </lineage>
</organism>
<dbReference type="Gene3D" id="3.90.320.10">
    <property type="match status" value="1"/>
</dbReference>
<name>A0ABS3JLJ4_9BACT</name>
<dbReference type="InterPro" id="IPR011604">
    <property type="entry name" value="PDDEXK-like_dom_sf"/>
</dbReference>
<dbReference type="InterPro" id="IPR024432">
    <property type="entry name" value="Put_RecE_PDDEXK-like_dom"/>
</dbReference>